<feature type="transmembrane region" description="Helical" evidence="1">
    <location>
        <begin position="427"/>
        <end position="455"/>
    </location>
</feature>
<feature type="transmembrane region" description="Helical" evidence="1">
    <location>
        <begin position="238"/>
        <end position="260"/>
    </location>
</feature>
<evidence type="ECO:0000256" key="1">
    <source>
        <dbReference type="SAM" id="Phobius"/>
    </source>
</evidence>
<feature type="transmembrane region" description="Helical" evidence="1">
    <location>
        <begin position="363"/>
        <end position="380"/>
    </location>
</feature>
<feature type="transmembrane region" description="Helical" evidence="1">
    <location>
        <begin position="386"/>
        <end position="406"/>
    </location>
</feature>
<feature type="transmembrane region" description="Helical" evidence="1">
    <location>
        <begin position="566"/>
        <end position="585"/>
    </location>
</feature>
<protein>
    <submittedName>
        <fullName evidence="2">Uncharacterized protein</fullName>
    </submittedName>
</protein>
<feature type="transmembrane region" description="Helical" evidence="1">
    <location>
        <begin position="138"/>
        <end position="160"/>
    </location>
</feature>
<sequence>MISLIWKAFTEDLGFWAPLVLYVAYLVRYFLVRKLLQTGIYDNLVRDLGDPVGREAAIKKIDAPNRWRAFYGKFLDGLQGIFDRWFGEGWLNPRALHICYLLAFAYPLLFVFFTWLVTGKGQLGALDLFPSVDGGWKQLWRGGLLIGAIGLGSYIASLFWETKITAWISSRLPNRSRGQILFIASILAVVGIVTCGTVIAISVSVSDIGALAGALFGLTVCTVAGVFSIVIREYKSTNITIADTTSSVIAVAGAVIGIGISANAGAIIGSSVLAVSGAITVAIAAVGSNIGAGRSSVGGPVSSVAVVGAITATGAGAGSGIISGTIAGVVAVVCAVLFYLIAQSQYLVARQTKQNKTGFWLSITYLFGMIFLALFATFAFGEPGKLATGMMGWIALGILPALNAFFDLASLQLSRWFLGKIKEHDRYLNILWIVADVLVAIVLLMGLYGAIFLSLDAVDRHLFPDATLFAVDRWRELFWERRDWFHPEILWLTLMALTTLVVTAIHLVFVFAHLFVPLWHLRDQEKIDELIRDIRKRAAAHPENKFQESDWQALARAYYFPWEHGIALGALTLWMLGYVLHRVVIHG</sequence>
<feature type="transmembrane region" description="Helical" evidence="1">
    <location>
        <begin position="180"/>
        <end position="202"/>
    </location>
</feature>
<proteinExistence type="predicted"/>
<keyword evidence="1" id="KW-1133">Transmembrane helix</keyword>
<organism evidence="2">
    <name type="scientific">Candidatus Kentrum sp. TC</name>
    <dbReference type="NCBI Taxonomy" id="2126339"/>
    <lineage>
        <taxon>Bacteria</taxon>
        <taxon>Pseudomonadati</taxon>
        <taxon>Pseudomonadota</taxon>
        <taxon>Gammaproteobacteria</taxon>
        <taxon>Candidatus Kentrum</taxon>
    </lineage>
</organism>
<evidence type="ECO:0000313" key="2">
    <source>
        <dbReference type="EMBL" id="VFK41557.1"/>
    </source>
</evidence>
<dbReference type="AlphaFoldDB" id="A0A450YJ27"/>
<accession>A0A450YJ27</accession>
<feature type="transmembrane region" description="Helical" evidence="1">
    <location>
        <begin position="297"/>
        <end position="315"/>
    </location>
</feature>
<keyword evidence="1" id="KW-0812">Transmembrane</keyword>
<feature type="transmembrane region" description="Helical" evidence="1">
    <location>
        <begin position="266"/>
        <end position="285"/>
    </location>
</feature>
<feature type="transmembrane region" description="Helical" evidence="1">
    <location>
        <begin position="98"/>
        <end position="118"/>
    </location>
</feature>
<dbReference type="EMBL" id="CAADFT010000012">
    <property type="protein sequence ID" value="VFK41557.1"/>
    <property type="molecule type" value="Genomic_DNA"/>
</dbReference>
<feature type="transmembrane region" description="Helical" evidence="1">
    <location>
        <begin position="13"/>
        <end position="31"/>
    </location>
</feature>
<gene>
    <name evidence="2" type="ORF">BECKTC1821E_GA0114239_10128</name>
</gene>
<reference evidence="2" key="1">
    <citation type="submission" date="2019-02" db="EMBL/GenBank/DDBJ databases">
        <authorList>
            <person name="Gruber-Vodicka R. H."/>
            <person name="Seah K. B. B."/>
        </authorList>
    </citation>
    <scope>NUCLEOTIDE SEQUENCE</scope>
    <source>
        <strain evidence="2">BECK_BZ125</strain>
    </source>
</reference>
<name>A0A450YJ27_9GAMM</name>
<feature type="transmembrane region" description="Helical" evidence="1">
    <location>
        <begin position="208"/>
        <end position="231"/>
    </location>
</feature>
<feature type="transmembrane region" description="Helical" evidence="1">
    <location>
        <begin position="489"/>
        <end position="516"/>
    </location>
</feature>
<keyword evidence="1" id="KW-0472">Membrane</keyword>
<feature type="transmembrane region" description="Helical" evidence="1">
    <location>
        <begin position="321"/>
        <end position="342"/>
    </location>
</feature>